<name>A0A918MVV8_9BURK</name>
<comment type="similarity">
    <text evidence="7">Belongs to the YfgM family.</text>
</comment>
<evidence type="ECO:0000256" key="3">
    <source>
        <dbReference type="ARBA" id="ARBA00022692"/>
    </source>
</evidence>
<feature type="transmembrane region" description="Helical" evidence="9">
    <location>
        <begin position="21"/>
        <end position="42"/>
    </location>
</feature>
<sequence>MAFDLEEQEKIDALRAWWDRWGTPIMSLVTIIMLAFLAWYGWQWYQSNQSRQALGYFEVIQSASINDDKAAATRVHEASAILQKDYAKTPYAGRAVLLAANFLANSKQPEAAQAQLEWLIGQAETFPDLVPVARLRMASLLADQEKYDAALLQLANPPEAFRAVFLDRAGDVLVAQGKKQEAVQQWKAALEQPNLAAEFIRAVELKLSVLGGE</sequence>
<evidence type="ECO:0000259" key="10">
    <source>
        <dbReference type="Pfam" id="PF09976"/>
    </source>
</evidence>
<evidence type="ECO:0000256" key="1">
    <source>
        <dbReference type="ARBA" id="ARBA00004401"/>
    </source>
</evidence>
<dbReference type="AlphaFoldDB" id="A0A918MVV8"/>
<dbReference type="GO" id="GO:0044877">
    <property type="term" value="F:protein-containing complex binding"/>
    <property type="evidence" value="ECO:0007669"/>
    <property type="project" value="InterPro"/>
</dbReference>
<comment type="caution">
    <text evidence="11">The sequence shown here is derived from an EMBL/GenBank/DDBJ whole genome shotgun (WGS) entry which is preliminary data.</text>
</comment>
<keyword evidence="5 9" id="KW-0472">Membrane</keyword>
<organism evidence="11 12">
    <name type="scientific">Advenella faeciporci</name>
    <dbReference type="NCBI Taxonomy" id="797535"/>
    <lineage>
        <taxon>Bacteria</taxon>
        <taxon>Pseudomonadati</taxon>
        <taxon>Pseudomonadota</taxon>
        <taxon>Betaproteobacteria</taxon>
        <taxon>Burkholderiales</taxon>
        <taxon>Alcaligenaceae</taxon>
    </lineage>
</organism>
<evidence type="ECO:0000256" key="9">
    <source>
        <dbReference type="SAM" id="Phobius"/>
    </source>
</evidence>
<reference evidence="11" key="1">
    <citation type="journal article" date="2014" name="Int. J. Syst. Evol. Microbiol.">
        <title>Complete genome sequence of Corynebacterium casei LMG S-19264T (=DSM 44701T), isolated from a smear-ripened cheese.</title>
        <authorList>
            <consortium name="US DOE Joint Genome Institute (JGI-PGF)"/>
            <person name="Walter F."/>
            <person name="Albersmeier A."/>
            <person name="Kalinowski J."/>
            <person name="Ruckert C."/>
        </authorList>
    </citation>
    <scope>NUCLEOTIDE SEQUENCE</scope>
    <source>
        <strain evidence="11">KCTC 23732</strain>
    </source>
</reference>
<dbReference type="PIRSF" id="PIRSF006170">
    <property type="entry name" value="YfgM"/>
    <property type="match status" value="1"/>
</dbReference>
<evidence type="ECO:0000256" key="7">
    <source>
        <dbReference type="ARBA" id="ARBA00024197"/>
    </source>
</evidence>
<dbReference type="RefSeq" id="WP_189383410.1">
    <property type="nucleotide sequence ID" value="NZ_BAABFY010000010.1"/>
</dbReference>
<dbReference type="InterPro" id="IPR018704">
    <property type="entry name" value="SecYEG/CpoB_TPR"/>
</dbReference>
<keyword evidence="2" id="KW-1003">Cell membrane</keyword>
<dbReference type="Pfam" id="PF09976">
    <property type="entry name" value="TPR_21"/>
    <property type="match status" value="1"/>
</dbReference>
<keyword evidence="4 9" id="KW-1133">Transmembrane helix</keyword>
<protein>
    <recommendedName>
        <fullName evidence="8">Ancillary SecYEG translocon subunit</fullName>
    </recommendedName>
</protein>
<dbReference type="PANTHER" id="PTHR38035:SF1">
    <property type="entry name" value="ANCILLARY SECYEG TRANSLOCON SUBUNIT"/>
    <property type="match status" value="1"/>
</dbReference>
<keyword evidence="3 9" id="KW-0812">Transmembrane</keyword>
<gene>
    <name evidence="11" type="ORF">GCM10011450_00160</name>
</gene>
<dbReference type="SUPFAM" id="SSF48452">
    <property type="entry name" value="TPR-like"/>
    <property type="match status" value="1"/>
</dbReference>
<dbReference type="GO" id="GO:0005886">
    <property type="term" value="C:plasma membrane"/>
    <property type="evidence" value="ECO:0007669"/>
    <property type="project" value="UniProtKB-SubCell"/>
</dbReference>
<keyword evidence="12" id="KW-1185">Reference proteome</keyword>
<accession>A0A918MVV8</accession>
<dbReference type="Proteomes" id="UP000608345">
    <property type="component" value="Unassembled WGS sequence"/>
</dbReference>
<evidence type="ECO:0000256" key="5">
    <source>
        <dbReference type="ARBA" id="ARBA00023136"/>
    </source>
</evidence>
<dbReference type="PANTHER" id="PTHR38035">
    <property type="entry name" value="UPF0070 PROTEIN YFGM"/>
    <property type="match status" value="1"/>
</dbReference>
<evidence type="ECO:0000313" key="12">
    <source>
        <dbReference type="Proteomes" id="UP000608345"/>
    </source>
</evidence>
<evidence type="ECO:0000256" key="6">
    <source>
        <dbReference type="ARBA" id="ARBA00023186"/>
    </source>
</evidence>
<comment type="subcellular location">
    <subcellularLocation>
        <location evidence="1">Cell membrane</location>
        <topology evidence="1">Single-pass type II membrane protein</topology>
    </subcellularLocation>
</comment>
<dbReference type="EMBL" id="BMYS01000001">
    <property type="protein sequence ID" value="GGW74898.1"/>
    <property type="molecule type" value="Genomic_DNA"/>
</dbReference>
<reference evidence="11" key="2">
    <citation type="submission" date="2020-09" db="EMBL/GenBank/DDBJ databases">
        <authorList>
            <person name="Sun Q."/>
            <person name="Kim S."/>
        </authorList>
    </citation>
    <scope>NUCLEOTIDE SEQUENCE</scope>
    <source>
        <strain evidence="11">KCTC 23732</strain>
    </source>
</reference>
<evidence type="ECO:0000313" key="11">
    <source>
        <dbReference type="EMBL" id="GGW74898.1"/>
    </source>
</evidence>
<evidence type="ECO:0000256" key="2">
    <source>
        <dbReference type="ARBA" id="ARBA00022475"/>
    </source>
</evidence>
<feature type="domain" description="Ancillary SecYEG translocon subunit/Cell division coordinator CpoB TPR" evidence="10">
    <location>
        <begin position="15"/>
        <end position="211"/>
    </location>
</feature>
<evidence type="ECO:0000256" key="8">
    <source>
        <dbReference type="ARBA" id="ARBA00024235"/>
    </source>
</evidence>
<keyword evidence="6" id="KW-0143">Chaperone</keyword>
<evidence type="ECO:0000256" key="4">
    <source>
        <dbReference type="ARBA" id="ARBA00022989"/>
    </source>
</evidence>
<dbReference type="InterPro" id="IPR011990">
    <property type="entry name" value="TPR-like_helical_dom_sf"/>
</dbReference>
<dbReference type="InterPro" id="IPR026039">
    <property type="entry name" value="YfgM"/>
</dbReference>
<proteinExistence type="inferred from homology"/>
<dbReference type="Gene3D" id="1.25.40.10">
    <property type="entry name" value="Tetratricopeptide repeat domain"/>
    <property type="match status" value="1"/>
</dbReference>